<dbReference type="WBParaSite" id="TREG1_144550.1">
    <property type="protein sequence ID" value="TREG1_144550.1"/>
    <property type="gene ID" value="TREG1_144550"/>
</dbReference>
<proteinExistence type="predicted"/>
<reference evidence="1" key="1">
    <citation type="submission" date="2022-06" db="EMBL/GenBank/DDBJ databases">
        <authorList>
            <person name="Berger JAMES D."/>
            <person name="Berger JAMES D."/>
        </authorList>
    </citation>
    <scope>NUCLEOTIDE SEQUENCE [LARGE SCALE GENOMIC DNA]</scope>
</reference>
<dbReference type="AlphaFoldDB" id="A0AA85JBY9"/>
<sequence length="91" mass="10176">MKAGYRGKTWDSSWGRFCKELMGRLGAIQKLGLFHEFAKNLFRGTDYLDYASQLAEKIKKKLEEIAATKAPTTPTCTIHLPGGQKITCHDG</sequence>
<evidence type="ECO:0000313" key="1">
    <source>
        <dbReference type="Proteomes" id="UP000050795"/>
    </source>
</evidence>
<dbReference type="Proteomes" id="UP000050795">
    <property type="component" value="Unassembled WGS sequence"/>
</dbReference>
<protein>
    <submittedName>
        <fullName evidence="2">Uncharacterized protein</fullName>
    </submittedName>
</protein>
<reference evidence="2" key="2">
    <citation type="submission" date="2023-11" db="UniProtKB">
        <authorList>
            <consortium name="WormBaseParasite"/>
        </authorList>
    </citation>
    <scope>IDENTIFICATION</scope>
</reference>
<name>A0AA85JBY9_TRIRE</name>
<evidence type="ECO:0000313" key="2">
    <source>
        <dbReference type="WBParaSite" id="TREG1_144550.1"/>
    </source>
</evidence>
<accession>A0AA85JBY9</accession>
<keyword evidence="1" id="KW-1185">Reference proteome</keyword>
<organism evidence="1 2">
    <name type="scientific">Trichobilharzia regenti</name>
    <name type="common">Nasal bird schistosome</name>
    <dbReference type="NCBI Taxonomy" id="157069"/>
    <lineage>
        <taxon>Eukaryota</taxon>
        <taxon>Metazoa</taxon>
        <taxon>Spiralia</taxon>
        <taxon>Lophotrochozoa</taxon>
        <taxon>Platyhelminthes</taxon>
        <taxon>Trematoda</taxon>
        <taxon>Digenea</taxon>
        <taxon>Strigeidida</taxon>
        <taxon>Schistosomatoidea</taxon>
        <taxon>Schistosomatidae</taxon>
        <taxon>Trichobilharzia</taxon>
    </lineage>
</organism>